<evidence type="ECO:0000313" key="2">
    <source>
        <dbReference type="EMBL" id="WIV17440.1"/>
    </source>
</evidence>
<protein>
    <submittedName>
        <fullName evidence="2">Uncharacterized protein</fullName>
    </submittedName>
</protein>
<evidence type="ECO:0000313" key="3">
    <source>
        <dbReference type="Proteomes" id="UP001236415"/>
    </source>
</evidence>
<name>A0ABY8X2I0_9BACL</name>
<organism evidence="2 3">
    <name type="scientific">Paenibacillus polygoni</name>
    <dbReference type="NCBI Taxonomy" id="3050112"/>
    <lineage>
        <taxon>Bacteria</taxon>
        <taxon>Bacillati</taxon>
        <taxon>Bacillota</taxon>
        <taxon>Bacilli</taxon>
        <taxon>Bacillales</taxon>
        <taxon>Paenibacillaceae</taxon>
        <taxon>Paenibacillus</taxon>
    </lineage>
</organism>
<feature type="transmembrane region" description="Helical" evidence="1">
    <location>
        <begin position="12"/>
        <end position="30"/>
    </location>
</feature>
<keyword evidence="3" id="KW-1185">Reference proteome</keyword>
<keyword evidence="1" id="KW-1133">Transmembrane helix</keyword>
<gene>
    <name evidence="2" type="ORF">QPK24_13490</name>
</gene>
<reference evidence="2 3" key="1">
    <citation type="submission" date="2023-06" db="EMBL/GenBank/DDBJ databases">
        <title>Paenibacillus polygonum sp. nov., an endophytic bacterium, isolated from Polygonum lapathifolium L. in Nanji Wetland National Nature Reserve, South of Poyang Lake, Jiangxi Province, China.</title>
        <authorList>
            <person name="Yu Z."/>
        </authorList>
    </citation>
    <scope>NUCLEOTIDE SEQUENCE [LARGE SCALE GENOMIC DNA]</scope>
    <source>
        <strain evidence="2 3">C31</strain>
    </source>
</reference>
<proteinExistence type="predicted"/>
<keyword evidence="1" id="KW-0812">Transmembrane</keyword>
<evidence type="ECO:0000256" key="1">
    <source>
        <dbReference type="SAM" id="Phobius"/>
    </source>
</evidence>
<dbReference type="EMBL" id="CP127162">
    <property type="protein sequence ID" value="WIV17440.1"/>
    <property type="molecule type" value="Genomic_DNA"/>
</dbReference>
<dbReference type="RefSeq" id="WP_285741852.1">
    <property type="nucleotide sequence ID" value="NZ_CP127162.1"/>
</dbReference>
<sequence length="226" mass="25473">MEIFKRYKRLIWIITLVLFSILLYFLILFLNDRPGGFSDYRTSKALGMTSSIKIPLGKTPEEAVQKFRGDDSPNRVIYQEPVDEGVLVFLNHPEEEDTTNLQVEFVRKAKLGWKWVWGAGFGSSKSNAALIYMSMSGLDKIPTPFPMIIGNVLDPSIKSITAETKESGEHKAKLVDVDSEKTIWFVSIPSSSVPPIDVKGFNQEGRLVAESIINDFNDSNKIELIR</sequence>
<dbReference type="Proteomes" id="UP001236415">
    <property type="component" value="Chromosome"/>
</dbReference>
<accession>A0ABY8X2I0</accession>
<keyword evidence="1" id="KW-0472">Membrane</keyword>